<evidence type="ECO:0000256" key="5">
    <source>
        <dbReference type="ARBA" id="ARBA00022801"/>
    </source>
</evidence>
<dbReference type="SUPFAM" id="SSF50630">
    <property type="entry name" value="Acid proteases"/>
    <property type="match status" value="1"/>
</dbReference>
<evidence type="ECO:0000313" key="10">
    <source>
        <dbReference type="EMBL" id="AMD18984.1"/>
    </source>
</evidence>
<gene>
    <name evidence="10" type="ORF">AW171_hschr2515</name>
</gene>
<dbReference type="InterPro" id="IPR001461">
    <property type="entry name" value="Aspartic_peptidase_A1"/>
</dbReference>
<reference evidence="10 11" key="1">
    <citation type="submission" date="2016-01" db="EMBL/GenBank/DDBJ databases">
        <title>Genome sequence of the yeast Holleya sinecauda.</title>
        <authorList>
            <person name="Dietrich F.S."/>
        </authorList>
    </citation>
    <scope>NUCLEOTIDE SEQUENCE [LARGE SCALE GENOMIC DNA]</scope>
    <source>
        <strain evidence="10 11">ATCC 58844</strain>
    </source>
</reference>
<keyword evidence="4 7" id="KW-0064">Aspartyl protease</keyword>
<evidence type="ECO:0000256" key="8">
    <source>
        <dbReference type="SAM" id="SignalP"/>
    </source>
</evidence>
<dbReference type="EMBL" id="CP014242">
    <property type="protein sequence ID" value="AMD18984.1"/>
    <property type="molecule type" value="Genomic_DNA"/>
</dbReference>
<dbReference type="InterPro" id="IPR033121">
    <property type="entry name" value="PEPTIDASE_A1"/>
</dbReference>
<dbReference type="RefSeq" id="XP_017985980.1">
    <property type="nucleotide sequence ID" value="XM_018130491.1"/>
</dbReference>
<evidence type="ECO:0000256" key="4">
    <source>
        <dbReference type="ARBA" id="ARBA00022750"/>
    </source>
</evidence>
<comment type="similarity">
    <text evidence="1 7">Belongs to the peptidase A1 family.</text>
</comment>
<feature type="active site" evidence="6">
    <location>
        <position position="99"/>
    </location>
</feature>
<dbReference type="GeneID" id="28722184"/>
<dbReference type="PANTHER" id="PTHR47966:SF65">
    <property type="entry name" value="ASPARTIC-TYPE ENDOPEPTIDASE"/>
    <property type="match status" value="1"/>
</dbReference>
<evidence type="ECO:0000256" key="2">
    <source>
        <dbReference type="ARBA" id="ARBA00022670"/>
    </source>
</evidence>
<feature type="domain" description="Peptidase A1" evidence="9">
    <location>
        <begin position="81"/>
        <end position="411"/>
    </location>
</feature>
<keyword evidence="3 8" id="KW-0732">Signal</keyword>
<keyword evidence="5 7" id="KW-0378">Hydrolase</keyword>
<evidence type="ECO:0000256" key="6">
    <source>
        <dbReference type="PIRSR" id="PIRSR601461-1"/>
    </source>
</evidence>
<feature type="active site" evidence="6">
    <location>
        <position position="305"/>
    </location>
</feature>
<feature type="signal peptide" evidence="8">
    <location>
        <begin position="1"/>
        <end position="21"/>
    </location>
</feature>
<feature type="chain" id="PRO_5007141020" evidence="8">
    <location>
        <begin position="22"/>
        <end position="497"/>
    </location>
</feature>
<dbReference type="GO" id="GO:0004190">
    <property type="term" value="F:aspartic-type endopeptidase activity"/>
    <property type="evidence" value="ECO:0007669"/>
    <property type="project" value="UniProtKB-KW"/>
</dbReference>
<organism evidence="10 11">
    <name type="scientific">Eremothecium sinecaudum</name>
    <dbReference type="NCBI Taxonomy" id="45286"/>
    <lineage>
        <taxon>Eukaryota</taxon>
        <taxon>Fungi</taxon>
        <taxon>Dikarya</taxon>
        <taxon>Ascomycota</taxon>
        <taxon>Saccharomycotina</taxon>
        <taxon>Saccharomycetes</taxon>
        <taxon>Saccharomycetales</taxon>
        <taxon>Saccharomycetaceae</taxon>
        <taxon>Eremothecium</taxon>
    </lineage>
</organism>
<dbReference type="OrthoDB" id="771136at2759"/>
<dbReference type="GO" id="GO:0006508">
    <property type="term" value="P:proteolysis"/>
    <property type="evidence" value="ECO:0007669"/>
    <property type="project" value="UniProtKB-KW"/>
</dbReference>
<dbReference type="GO" id="GO:0071944">
    <property type="term" value="C:cell periphery"/>
    <property type="evidence" value="ECO:0007669"/>
    <property type="project" value="UniProtKB-ARBA"/>
</dbReference>
<dbReference type="InterPro" id="IPR001969">
    <property type="entry name" value="Aspartic_peptidase_AS"/>
</dbReference>
<dbReference type="PROSITE" id="PS00141">
    <property type="entry name" value="ASP_PROTEASE"/>
    <property type="match status" value="1"/>
</dbReference>
<dbReference type="PANTHER" id="PTHR47966">
    <property type="entry name" value="BETA-SITE APP-CLEAVING ENZYME, ISOFORM A-RELATED"/>
    <property type="match status" value="1"/>
</dbReference>
<dbReference type="InterPro" id="IPR021109">
    <property type="entry name" value="Peptidase_aspartic_dom_sf"/>
</dbReference>
<dbReference type="CDD" id="cd05474">
    <property type="entry name" value="SAP_like"/>
    <property type="match status" value="1"/>
</dbReference>
<dbReference type="Pfam" id="PF00026">
    <property type="entry name" value="Asp"/>
    <property type="match status" value="1"/>
</dbReference>
<protein>
    <submittedName>
        <fullName evidence="10">HBR083Cp</fullName>
    </submittedName>
</protein>
<name>A0A109UWU9_9SACH</name>
<evidence type="ECO:0000256" key="7">
    <source>
        <dbReference type="RuleBase" id="RU000454"/>
    </source>
</evidence>
<evidence type="ECO:0000256" key="1">
    <source>
        <dbReference type="ARBA" id="ARBA00007447"/>
    </source>
</evidence>
<dbReference type="PROSITE" id="PS51767">
    <property type="entry name" value="PEPTIDASE_A1"/>
    <property type="match status" value="1"/>
</dbReference>
<dbReference type="Gene3D" id="2.40.70.10">
    <property type="entry name" value="Acid Proteases"/>
    <property type="match status" value="2"/>
</dbReference>
<sequence>MNLRAIAITAGMLASVSLGSADLPNNNDLPTGSKYMKLDVEKWWGDSFASARRKLPNKFIELEKRDNDYVSVEINNKQTYYSVDLHIGTPPQQVTVLVDTGSGDLWVVGAGVYCGPNYSPTSLDCMGMGAFNTSSSSSWKGNNTEFSISYADATYASGEWGVDTLRFGDLHVDGLTFAVANATNSSTAVLGIGLPGIESTNLNSRSLSDGYTYDNLPVMLKRDGVIAKNAYSLFTNQLTADSGSVLFGGVDHKKYSGQLLTLPIVNTYPGLPAPVELAIALDGIGYSTDRSRQTIVSTSFAALLDSGTTFSYFPVRVAEVLADAVGARWSSRAGAFLGRCTPESNSAAFDFNFGGARISVPISNFILQTRQPGLCAFSFFPHSRSIIILGDVFLSSAYVVYDLENYEISLAQATYDSSEEIEPIISTVPRAVRASGYSATLRPGATPAGGGDVYGSDESTGVSTRSRSEGIFVNGGQILGSCTSIAFSIIGLLSVII</sequence>
<keyword evidence="2 7" id="KW-0645">Protease</keyword>
<proteinExistence type="inferred from homology"/>
<dbReference type="Proteomes" id="UP000243052">
    <property type="component" value="Chromosome ii"/>
</dbReference>
<evidence type="ECO:0000259" key="9">
    <source>
        <dbReference type="PROSITE" id="PS51767"/>
    </source>
</evidence>
<dbReference type="AlphaFoldDB" id="A0A109UWU9"/>
<evidence type="ECO:0000256" key="3">
    <source>
        <dbReference type="ARBA" id="ARBA00022729"/>
    </source>
</evidence>
<keyword evidence="11" id="KW-1185">Reference proteome</keyword>
<dbReference type="InterPro" id="IPR033876">
    <property type="entry name" value="SAP-like"/>
</dbReference>
<dbReference type="PRINTS" id="PR00792">
    <property type="entry name" value="PEPSIN"/>
</dbReference>
<dbReference type="FunFam" id="2.40.70.10:FF:000011">
    <property type="entry name" value="Aspartic protease"/>
    <property type="match status" value="1"/>
</dbReference>
<accession>A0A109UWU9</accession>
<evidence type="ECO:0000313" key="11">
    <source>
        <dbReference type="Proteomes" id="UP000243052"/>
    </source>
</evidence>